<feature type="domain" description="F5/8 type C" evidence="1">
    <location>
        <begin position="153"/>
        <end position="271"/>
    </location>
</feature>
<proteinExistence type="predicted"/>
<reference evidence="2 3" key="1">
    <citation type="journal article" date="2017" name="PLoS Biol.">
        <title>The sea cucumber genome provides insights into morphological evolution and visceral regeneration.</title>
        <authorList>
            <person name="Zhang X."/>
            <person name="Sun L."/>
            <person name="Yuan J."/>
            <person name="Sun Y."/>
            <person name="Gao Y."/>
            <person name="Zhang L."/>
            <person name="Li S."/>
            <person name="Dai H."/>
            <person name="Hamel J.F."/>
            <person name="Liu C."/>
            <person name="Yu Y."/>
            <person name="Liu S."/>
            <person name="Lin W."/>
            <person name="Guo K."/>
            <person name="Jin S."/>
            <person name="Xu P."/>
            <person name="Storey K.B."/>
            <person name="Huan P."/>
            <person name="Zhang T."/>
            <person name="Zhou Y."/>
            <person name="Zhang J."/>
            <person name="Lin C."/>
            <person name="Li X."/>
            <person name="Xing L."/>
            <person name="Huo D."/>
            <person name="Sun M."/>
            <person name="Wang L."/>
            <person name="Mercier A."/>
            <person name="Li F."/>
            <person name="Yang H."/>
            <person name="Xiang J."/>
        </authorList>
    </citation>
    <scope>NUCLEOTIDE SEQUENCE [LARGE SCALE GENOMIC DNA]</scope>
    <source>
        <strain evidence="2">Shaxun</strain>
        <tissue evidence="2">Muscle</tissue>
    </source>
</reference>
<name>A0A2G8KK46_STIJA</name>
<dbReference type="PANTHER" id="PTHR24543">
    <property type="entry name" value="MULTICOPPER OXIDASE-RELATED"/>
    <property type="match status" value="1"/>
</dbReference>
<comment type="caution">
    <text evidence="2">The sequence shown here is derived from an EMBL/GenBank/DDBJ whole genome shotgun (WGS) entry which is preliminary data.</text>
</comment>
<evidence type="ECO:0000259" key="1">
    <source>
        <dbReference type="PROSITE" id="PS50022"/>
    </source>
</evidence>
<dbReference type="STRING" id="307972.A0A2G8KK46"/>
<dbReference type="PANTHER" id="PTHR24543:SF291">
    <property type="entry name" value="SMOKE ALARM, ISOFORM D"/>
    <property type="match status" value="1"/>
</dbReference>
<evidence type="ECO:0000313" key="2">
    <source>
        <dbReference type="EMBL" id="PIK48328.1"/>
    </source>
</evidence>
<dbReference type="PROSITE" id="PS01285">
    <property type="entry name" value="FA58C_1"/>
    <property type="match status" value="1"/>
</dbReference>
<accession>A0A2G8KK46</accession>
<dbReference type="Pfam" id="PF00754">
    <property type="entry name" value="F5_F8_type_C"/>
    <property type="match status" value="1"/>
</dbReference>
<dbReference type="Proteomes" id="UP000230750">
    <property type="component" value="Unassembled WGS sequence"/>
</dbReference>
<dbReference type="PROSITE" id="PS50022">
    <property type="entry name" value="FA58C_3"/>
    <property type="match status" value="1"/>
</dbReference>
<dbReference type="InterPro" id="IPR000421">
    <property type="entry name" value="FA58C"/>
</dbReference>
<organism evidence="2 3">
    <name type="scientific">Stichopus japonicus</name>
    <name type="common">Sea cucumber</name>
    <dbReference type="NCBI Taxonomy" id="307972"/>
    <lineage>
        <taxon>Eukaryota</taxon>
        <taxon>Metazoa</taxon>
        <taxon>Echinodermata</taxon>
        <taxon>Eleutherozoa</taxon>
        <taxon>Echinozoa</taxon>
        <taxon>Holothuroidea</taxon>
        <taxon>Aspidochirotacea</taxon>
        <taxon>Aspidochirotida</taxon>
        <taxon>Stichopodidae</taxon>
        <taxon>Apostichopus</taxon>
    </lineage>
</organism>
<dbReference type="EMBL" id="MRZV01000528">
    <property type="protein sequence ID" value="PIK48328.1"/>
    <property type="molecule type" value="Genomic_DNA"/>
</dbReference>
<keyword evidence="3" id="KW-1185">Reference proteome</keyword>
<dbReference type="OrthoDB" id="2121828at2759"/>
<dbReference type="SUPFAM" id="SSF49785">
    <property type="entry name" value="Galactose-binding domain-like"/>
    <property type="match status" value="2"/>
</dbReference>
<gene>
    <name evidence="2" type="ORF">BSL78_14812</name>
</gene>
<dbReference type="AlphaFoldDB" id="A0A2G8KK46"/>
<dbReference type="Gene3D" id="2.60.120.260">
    <property type="entry name" value="Galactose-binding domain-like"/>
    <property type="match status" value="2"/>
</dbReference>
<protein>
    <submittedName>
        <fullName evidence="2">Putative lactadherin-like</fullName>
    </submittedName>
</protein>
<evidence type="ECO:0000313" key="3">
    <source>
        <dbReference type="Proteomes" id="UP000230750"/>
    </source>
</evidence>
<dbReference type="InterPro" id="IPR008979">
    <property type="entry name" value="Galactose-bd-like_sf"/>
</dbReference>
<sequence length="271" mass="30223">MVITGVVVQGGGSRDDLWVEWFYLYYSYSPDGVPMHAYMKHDYYQNDIKVSPLPHSPPPHPTKLKGNRDGRVGEGAVVFVYFQIFKFFYGNAANSNRDGHVTPLRANGEANCPKAVYFDPPIRARILKILVHVNDGESVALRAEILGCLDDDCDYTLGLTNGQSHDSQITASTSFSNALYSPSHGRLQPSYGKQGTGWRPAFSSPSQYLQVDFLEDMLIKAVVTQGCGDSESRVRAFTISWAREKEGNFQWIRSGHFKTVSKSISEHVNGF</sequence>